<gene>
    <name evidence="1" type="ORF">HLY00_5267</name>
</gene>
<keyword evidence="2" id="KW-1185">Reference proteome</keyword>
<dbReference type="GO" id="GO:0016491">
    <property type="term" value="F:oxidoreductase activity"/>
    <property type="evidence" value="ECO:0007669"/>
    <property type="project" value="InterPro"/>
</dbReference>
<evidence type="ECO:0008006" key="3">
    <source>
        <dbReference type="Google" id="ProtNLM"/>
    </source>
</evidence>
<dbReference type="Pfam" id="PF04075">
    <property type="entry name" value="F420H2_quin_red"/>
    <property type="match status" value="1"/>
</dbReference>
<dbReference type="Gene3D" id="2.30.110.10">
    <property type="entry name" value="Electron Transport, Fmn-binding Protein, Chain A"/>
    <property type="match status" value="1"/>
</dbReference>
<evidence type="ECO:0000313" key="2">
    <source>
        <dbReference type="Proteomes" id="UP000570517"/>
    </source>
</evidence>
<accession>A0A850PZY7</accession>
<proteinExistence type="predicted"/>
<dbReference type="SUPFAM" id="SSF50475">
    <property type="entry name" value="FMN-binding split barrel"/>
    <property type="match status" value="1"/>
</dbReference>
<protein>
    <recommendedName>
        <fullName evidence="3">Nitroreductase</fullName>
    </recommendedName>
</protein>
<dbReference type="NCBIfam" id="TIGR00026">
    <property type="entry name" value="hi_GC_TIGR00026"/>
    <property type="match status" value="1"/>
</dbReference>
<dbReference type="EMBL" id="JABFYL010000048">
    <property type="protein sequence ID" value="NVN53295.1"/>
    <property type="molecule type" value="Genomic_DNA"/>
</dbReference>
<sequence>MWNAALTHALTEPTRKLAEAALHSRRFARAPISLYRAGLGFVFGSRMLMLEHVGRRTGAKRYVVLEVIDHPDPNTYVVPSGFGERSQWFQNVMAKPEVKVSVARRRSVAGTARRLSTDEADAALQRYIGRHPRAWSSLKEVVQRTLGGRVDPPDTDLPMVELRCR</sequence>
<comment type="caution">
    <text evidence="1">The sequence shown here is derived from an EMBL/GenBank/DDBJ whole genome shotgun (WGS) entry which is preliminary data.</text>
</comment>
<organism evidence="1 2">
    <name type="scientific">Mycolicibacterium hippocampi</name>
    <dbReference type="NCBI Taxonomy" id="659824"/>
    <lineage>
        <taxon>Bacteria</taxon>
        <taxon>Bacillati</taxon>
        <taxon>Actinomycetota</taxon>
        <taxon>Actinomycetes</taxon>
        <taxon>Mycobacteriales</taxon>
        <taxon>Mycobacteriaceae</taxon>
        <taxon>Mycolicibacterium</taxon>
    </lineage>
</organism>
<reference evidence="1 2" key="1">
    <citation type="submission" date="2020-05" db="EMBL/GenBank/DDBJ databases">
        <title>Draft genome sequence of Mycobacterium hippocampi DL, isolated from European seabass, Dicentrarchus labrax, reared in fish farms.</title>
        <authorList>
            <person name="Stathopoulou P."/>
            <person name="Asimakis E."/>
            <person name="Tzokas K."/>
            <person name="Batargias C."/>
            <person name="Tsiamis G."/>
        </authorList>
    </citation>
    <scope>NUCLEOTIDE SEQUENCE [LARGE SCALE GENOMIC DNA]</scope>
    <source>
        <strain evidence="1 2">DL</strain>
    </source>
</reference>
<name>A0A850PZY7_9MYCO</name>
<dbReference type="AlphaFoldDB" id="A0A850PZY7"/>
<dbReference type="InterPro" id="IPR004378">
    <property type="entry name" value="F420H2_quin_Rdtase"/>
</dbReference>
<evidence type="ECO:0000313" key="1">
    <source>
        <dbReference type="EMBL" id="NVN53295.1"/>
    </source>
</evidence>
<dbReference type="InterPro" id="IPR012349">
    <property type="entry name" value="Split_barrel_FMN-bd"/>
</dbReference>
<dbReference type="Proteomes" id="UP000570517">
    <property type="component" value="Unassembled WGS sequence"/>
</dbReference>
<dbReference type="RefSeq" id="WP_178361492.1">
    <property type="nucleotide sequence ID" value="NZ_JABFYL010000048.1"/>
</dbReference>